<reference evidence="1" key="1">
    <citation type="submission" date="2019-12" db="EMBL/GenBank/DDBJ databases">
        <title>An insight into the sialome of adult female Ixodes ricinus ticks feeding for 6 days.</title>
        <authorList>
            <person name="Perner J."/>
            <person name="Ribeiro J.M.C."/>
        </authorList>
    </citation>
    <scope>NUCLEOTIDE SEQUENCE</scope>
    <source>
        <strain evidence="1">Semi-engorged</strain>
        <tissue evidence="1">Salivary glands</tissue>
    </source>
</reference>
<dbReference type="EMBL" id="GIFC01002051">
    <property type="protein sequence ID" value="MXU84134.1"/>
    <property type="molecule type" value="Transcribed_RNA"/>
</dbReference>
<evidence type="ECO:0000313" key="1">
    <source>
        <dbReference type="EMBL" id="MXU84134.1"/>
    </source>
</evidence>
<dbReference type="AlphaFoldDB" id="A0A6B0U5R4"/>
<sequence length="79" mass="9161">MLRATLLIEKIAILLHRPTTSAQHQVTPLIKLCLFDLRKFFASTEKLQWRRFCLTCGHFYHCLNVGSLHNAIELLSPIE</sequence>
<protein>
    <submittedName>
        <fullName evidence="1">Putative secreted protein</fullName>
    </submittedName>
</protein>
<name>A0A6B0U5R4_IXORI</name>
<organism evidence="1">
    <name type="scientific">Ixodes ricinus</name>
    <name type="common">Common tick</name>
    <name type="synonym">Acarus ricinus</name>
    <dbReference type="NCBI Taxonomy" id="34613"/>
    <lineage>
        <taxon>Eukaryota</taxon>
        <taxon>Metazoa</taxon>
        <taxon>Ecdysozoa</taxon>
        <taxon>Arthropoda</taxon>
        <taxon>Chelicerata</taxon>
        <taxon>Arachnida</taxon>
        <taxon>Acari</taxon>
        <taxon>Parasitiformes</taxon>
        <taxon>Ixodida</taxon>
        <taxon>Ixodoidea</taxon>
        <taxon>Ixodidae</taxon>
        <taxon>Ixodinae</taxon>
        <taxon>Ixodes</taxon>
    </lineage>
</organism>
<accession>A0A6B0U5R4</accession>
<proteinExistence type="predicted"/>